<dbReference type="InterPro" id="IPR036691">
    <property type="entry name" value="Endo/exonu/phosph_ase_sf"/>
</dbReference>
<dbReference type="OrthoDB" id="155529at2"/>
<feature type="domain" description="Endonuclease/exonuclease/phosphatase" evidence="1">
    <location>
        <begin position="4"/>
        <end position="227"/>
    </location>
</feature>
<keyword evidence="3" id="KW-1185">Reference proteome</keyword>
<evidence type="ECO:0000313" key="2">
    <source>
        <dbReference type="EMBL" id="APW63747.1"/>
    </source>
</evidence>
<dbReference type="KEGG" id="pbor:BSF38_05323"/>
<organism evidence="2 3">
    <name type="scientific">Paludisphaera borealis</name>
    <dbReference type="NCBI Taxonomy" id="1387353"/>
    <lineage>
        <taxon>Bacteria</taxon>
        <taxon>Pseudomonadati</taxon>
        <taxon>Planctomycetota</taxon>
        <taxon>Planctomycetia</taxon>
        <taxon>Isosphaerales</taxon>
        <taxon>Isosphaeraceae</taxon>
        <taxon>Paludisphaera</taxon>
    </lineage>
</organism>
<gene>
    <name evidence="2" type="ORF">BSF38_05323</name>
</gene>
<accession>A0A1U7CXS3</accession>
<dbReference type="InterPro" id="IPR051916">
    <property type="entry name" value="GPI-anchor_lipid_remodeler"/>
</dbReference>
<dbReference type="GO" id="GO:0003824">
    <property type="term" value="F:catalytic activity"/>
    <property type="evidence" value="ECO:0007669"/>
    <property type="project" value="InterPro"/>
</dbReference>
<name>A0A1U7CXS3_9BACT</name>
<dbReference type="GO" id="GO:0006506">
    <property type="term" value="P:GPI anchor biosynthetic process"/>
    <property type="evidence" value="ECO:0007669"/>
    <property type="project" value="TreeGrafter"/>
</dbReference>
<dbReference type="SUPFAM" id="SSF56219">
    <property type="entry name" value="DNase I-like"/>
    <property type="match status" value="1"/>
</dbReference>
<dbReference type="RefSeq" id="WP_076350058.1">
    <property type="nucleotide sequence ID" value="NZ_CP019082.1"/>
</dbReference>
<dbReference type="EMBL" id="CP019082">
    <property type="protein sequence ID" value="APW63747.1"/>
    <property type="molecule type" value="Genomic_DNA"/>
</dbReference>
<evidence type="ECO:0000259" key="1">
    <source>
        <dbReference type="Pfam" id="PF03372"/>
    </source>
</evidence>
<sequence>MRLLSYNIHKGIGGRDRRYRLDRVIQVVEQENPDLICLQEVDRQVARTRHDDQPRRFVEAFHPADHLYQLNVKLKEGGYGNLVLSRWPFQAHHQVSLRLKRRKPRGAQMFVVATPEGPLHLVHWHLGLAEKERHWQAEHLLQHALFREGSHLPTLIVGDFNDWRNTLGPGVLGRGGFRQLTSPRSRFRSFPAYFPVTAIDKAFTRGGLIVRQARIAHSRLARDASDHLPLVIDFHIDPPQA</sequence>
<dbReference type="PANTHER" id="PTHR14859">
    <property type="entry name" value="CALCOFLUOR WHITE HYPERSENSITIVE PROTEIN PRECURSOR"/>
    <property type="match status" value="1"/>
</dbReference>
<dbReference type="GO" id="GO:0016020">
    <property type="term" value="C:membrane"/>
    <property type="evidence" value="ECO:0007669"/>
    <property type="project" value="GOC"/>
</dbReference>
<protein>
    <recommendedName>
        <fullName evidence="1">Endonuclease/exonuclease/phosphatase domain-containing protein</fullName>
    </recommendedName>
</protein>
<dbReference type="InterPro" id="IPR005135">
    <property type="entry name" value="Endo/exonuclease/phosphatase"/>
</dbReference>
<proteinExistence type="predicted"/>
<dbReference type="PANTHER" id="PTHR14859:SF1">
    <property type="entry name" value="PGAP2-INTERACTING PROTEIN"/>
    <property type="match status" value="1"/>
</dbReference>
<dbReference type="Pfam" id="PF03372">
    <property type="entry name" value="Exo_endo_phos"/>
    <property type="match status" value="1"/>
</dbReference>
<dbReference type="STRING" id="1387353.BSF38_05323"/>
<dbReference type="Proteomes" id="UP000186309">
    <property type="component" value="Chromosome"/>
</dbReference>
<evidence type="ECO:0000313" key="3">
    <source>
        <dbReference type="Proteomes" id="UP000186309"/>
    </source>
</evidence>
<dbReference type="AlphaFoldDB" id="A0A1U7CXS3"/>
<reference evidence="3" key="1">
    <citation type="submission" date="2016-12" db="EMBL/GenBank/DDBJ databases">
        <title>Comparative genomics of four Isosphaeraceae planctomycetes: a common pool of plasmids and glycoside hydrolase genes.</title>
        <authorList>
            <person name="Ivanova A."/>
        </authorList>
    </citation>
    <scope>NUCLEOTIDE SEQUENCE [LARGE SCALE GENOMIC DNA]</scope>
    <source>
        <strain evidence="3">PX4</strain>
    </source>
</reference>
<dbReference type="Gene3D" id="3.60.10.10">
    <property type="entry name" value="Endonuclease/exonuclease/phosphatase"/>
    <property type="match status" value="1"/>
</dbReference>